<proteinExistence type="predicted"/>
<evidence type="ECO:0000313" key="2">
    <source>
        <dbReference type="EMBL" id="AKP52569.1"/>
    </source>
</evidence>
<accession>A0A0H4PE88</accession>
<dbReference type="EMBL" id="CP012040">
    <property type="protein sequence ID" value="AKP52569.1"/>
    <property type="molecule type" value="Genomic_DNA"/>
</dbReference>
<dbReference type="Proteomes" id="UP000036520">
    <property type="component" value="Chromosome"/>
</dbReference>
<organism evidence="2 3">
    <name type="scientific">Cyclobacterium amurskyense</name>
    <dbReference type="NCBI Taxonomy" id="320787"/>
    <lineage>
        <taxon>Bacteria</taxon>
        <taxon>Pseudomonadati</taxon>
        <taxon>Bacteroidota</taxon>
        <taxon>Cytophagia</taxon>
        <taxon>Cytophagales</taxon>
        <taxon>Cyclobacteriaceae</taxon>
        <taxon>Cyclobacterium</taxon>
    </lineage>
</organism>
<dbReference type="STRING" id="320787.CA2015_3171"/>
<name>A0A0H4PE88_9BACT</name>
<dbReference type="AlphaFoldDB" id="A0A0H4PE88"/>
<gene>
    <name evidence="2" type="ORF">CA2015_3171</name>
</gene>
<keyword evidence="1" id="KW-0472">Membrane</keyword>
<reference evidence="2 3" key="1">
    <citation type="submission" date="2015-07" db="EMBL/GenBank/DDBJ databases">
        <authorList>
            <person name="Kim K.M."/>
        </authorList>
    </citation>
    <scope>NUCLEOTIDE SEQUENCE [LARGE SCALE GENOMIC DNA]</scope>
    <source>
        <strain evidence="2 3">KCTC 12363</strain>
    </source>
</reference>
<dbReference type="KEGG" id="camu:CA2015_3171"/>
<feature type="transmembrane region" description="Helical" evidence="1">
    <location>
        <begin position="12"/>
        <end position="31"/>
    </location>
</feature>
<sequence length="110" mass="13225">MKIKKIGKFLENLFAVLGLAFFLYFIINFTYTQYHLSNYKEYSSGIIIDFEEDYRGNKIVIFEFEADNRIFRGEAYFDDFVNPVIGEHYPVKYSMKNPNISRMEFKQRLD</sequence>
<keyword evidence="3" id="KW-1185">Reference proteome</keyword>
<protein>
    <submittedName>
        <fullName evidence="2">Uncharacterized protein</fullName>
    </submittedName>
</protein>
<keyword evidence="1" id="KW-1133">Transmembrane helix</keyword>
<evidence type="ECO:0000313" key="3">
    <source>
        <dbReference type="Proteomes" id="UP000036520"/>
    </source>
</evidence>
<evidence type="ECO:0000256" key="1">
    <source>
        <dbReference type="SAM" id="Phobius"/>
    </source>
</evidence>
<keyword evidence="1" id="KW-0812">Transmembrane</keyword>